<evidence type="ECO:0000313" key="2">
    <source>
        <dbReference type="EMBL" id="OJA03446.1"/>
    </source>
</evidence>
<organism evidence="2 3">
    <name type="scientific">Bathymodiolus thermophilus thioautotrophic gill symbiont</name>
    <dbReference type="NCBI Taxonomy" id="2360"/>
    <lineage>
        <taxon>Bacteria</taxon>
        <taxon>Pseudomonadati</taxon>
        <taxon>Pseudomonadota</taxon>
        <taxon>Gammaproteobacteria</taxon>
        <taxon>sulfur-oxidizing symbionts</taxon>
    </lineage>
</organism>
<name>A0A1J8P1S3_9GAMM</name>
<gene>
    <name evidence="2" type="ORF">BGC33_03890</name>
</gene>
<feature type="transmembrane region" description="Helical" evidence="1">
    <location>
        <begin position="194"/>
        <end position="216"/>
    </location>
</feature>
<dbReference type="AlphaFoldDB" id="A0A1J8P1S3"/>
<proteinExistence type="predicted"/>
<reference evidence="3" key="1">
    <citation type="submission" date="2016-09" db="EMBL/GenBank/DDBJ databases">
        <title>Genome Sequence of Bathymodiolus thermophilus sulfur-oxidizing gill endosymbiont.</title>
        <authorList>
            <person name="Ponnudurai R."/>
            <person name="Kleiner M."/>
            <person name="Sayavedra L."/>
            <person name="Thuermer A."/>
            <person name="Felbeck H."/>
            <person name="Schlueter R."/>
            <person name="Schweder T."/>
            <person name="Markert S."/>
        </authorList>
    </citation>
    <scope>NUCLEOTIDE SEQUENCE [LARGE SCALE GENOMIC DNA]</scope>
    <source>
        <strain evidence="3">BAT/CrabSpa'14</strain>
    </source>
</reference>
<feature type="non-terminal residue" evidence="2">
    <location>
        <position position="1"/>
    </location>
</feature>
<feature type="transmembrane region" description="Helical" evidence="1">
    <location>
        <begin position="263"/>
        <end position="280"/>
    </location>
</feature>
<keyword evidence="1" id="KW-0812">Transmembrane</keyword>
<dbReference type="RefSeq" id="WP_158009339.1">
    <property type="nucleotide sequence ID" value="NZ_MIQH01000620.1"/>
</dbReference>
<protein>
    <submittedName>
        <fullName evidence="2">Uncharacterized protein</fullName>
    </submittedName>
</protein>
<sequence>LEVKDCTAGESAYLRIGFLKVEDFVLSNLRLPQNAELNIGDCCFKKFKLTNFRNIGKFKLYKINIFNKKIGERFQIDNTSIGKADFESIDLTSFEKVVMFDNIFTNIDYSNVQWEKKIEVGQFGKSNKVETAKKRDTYRTLKNIALRNNDQPQALIFYKREMDNHWEITTWKKEFSNKLTLTFNKCTNNFGLNWWLPIFELLVIGLLLYCITLSSLDLNGCELQKYEAITNKIGKYFIFLNPLHKIEFMAKGCWSNLSYFLDAFFRVIGSLLIYQTIYAFRKYSRKL</sequence>
<evidence type="ECO:0000256" key="1">
    <source>
        <dbReference type="SAM" id="Phobius"/>
    </source>
</evidence>
<keyword evidence="1" id="KW-1133">Transmembrane helix</keyword>
<keyword evidence="1" id="KW-0472">Membrane</keyword>
<dbReference type="OrthoDB" id="1122808at2"/>
<accession>A0A1J8P1S3</accession>
<evidence type="ECO:0000313" key="3">
    <source>
        <dbReference type="Proteomes" id="UP000182798"/>
    </source>
</evidence>
<dbReference type="EMBL" id="MIQH01000620">
    <property type="protein sequence ID" value="OJA03446.1"/>
    <property type="molecule type" value="Genomic_DNA"/>
</dbReference>
<comment type="caution">
    <text evidence="2">The sequence shown here is derived from an EMBL/GenBank/DDBJ whole genome shotgun (WGS) entry which is preliminary data.</text>
</comment>
<dbReference type="Proteomes" id="UP000182798">
    <property type="component" value="Unassembled WGS sequence"/>
</dbReference>